<sequence>MVIRVMFRTIFLKMSLHESIHSSWVDGFAQKQGESNPLQSTPQQFSIHPKVNSLHALLNRP</sequence>
<dbReference type="EMBL" id="JACGCM010002660">
    <property type="protein sequence ID" value="KAF6137014.1"/>
    <property type="molecule type" value="Genomic_DNA"/>
</dbReference>
<feature type="non-terminal residue" evidence="1">
    <location>
        <position position="61"/>
    </location>
</feature>
<name>A0A7J7L378_9MAGN</name>
<comment type="caution">
    <text evidence="1">The sequence shown here is derived from an EMBL/GenBank/DDBJ whole genome shotgun (WGS) entry which is preliminary data.</text>
</comment>
<evidence type="ECO:0000313" key="1">
    <source>
        <dbReference type="EMBL" id="KAF6137014.1"/>
    </source>
</evidence>
<dbReference type="AlphaFoldDB" id="A0A7J7L378"/>
<organism evidence="1 2">
    <name type="scientific">Kingdonia uniflora</name>
    <dbReference type="NCBI Taxonomy" id="39325"/>
    <lineage>
        <taxon>Eukaryota</taxon>
        <taxon>Viridiplantae</taxon>
        <taxon>Streptophyta</taxon>
        <taxon>Embryophyta</taxon>
        <taxon>Tracheophyta</taxon>
        <taxon>Spermatophyta</taxon>
        <taxon>Magnoliopsida</taxon>
        <taxon>Ranunculales</taxon>
        <taxon>Circaeasteraceae</taxon>
        <taxon>Kingdonia</taxon>
    </lineage>
</organism>
<keyword evidence="2" id="KW-1185">Reference proteome</keyword>
<proteinExistence type="predicted"/>
<dbReference type="Proteomes" id="UP000541444">
    <property type="component" value="Unassembled WGS sequence"/>
</dbReference>
<protein>
    <submittedName>
        <fullName evidence="1">Uncharacterized protein</fullName>
    </submittedName>
</protein>
<reference evidence="1 2" key="1">
    <citation type="journal article" date="2020" name="IScience">
        <title>Genome Sequencing of the Endangered Kingdonia uniflora (Circaeasteraceae, Ranunculales) Reveals Potential Mechanisms of Evolutionary Specialization.</title>
        <authorList>
            <person name="Sun Y."/>
            <person name="Deng T."/>
            <person name="Zhang A."/>
            <person name="Moore M.J."/>
            <person name="Landis J.B."/>
            <person name="Lin N."/>
            <person name="Zhang H."/>
            <person name="Zhang X."/>
            <person name="Huang J."/>
            <person name="Zhang X."/>
            <person name="Sun H."/>
            <person name="Wang H."/>
        </authorList>
    </citation>
    <scope>NUCLEOTIDE SEQUENCE [LARGE SCALE GENOMIC DNA]</scope>
    <source>
        <strain evidence="1">TB1705</strain>
        <tissue evidence="1">Leaf</tissue>
    </source>
</reference>
<evidence type="ECO:0000313" key="2">
    <source>
        <dbReference type="Proteomes" id="UP000541444"/>
    </source>
</evidence>
<gene>
    <name evidence="1" type="ORF">GIB67_030778</name>
</gene>
<accession>A0A7J7L378</accession>